<dbReference type="InterPro" id="IPR024975">
    <property type="entry name" value="NOV_C"/>
</dbReference>
<evidence type="ECO:0000313" key="2">
    <source>
        <dbReference type="EMBL" id="GLS68724.1"/>
    </source>
</evidence>
<comment type="caution">
    <text evidence="2">The sequence shown here is derived from an EMBL/GenBank/DDBJ whole genome shotgun (WGS) entry which is preliminary data.</text>
</comment>
<name>A0AA37WPZ2_9HYPH</name>
<evidence type="ECO:0000313" key="3">
    <source>
        <dbReference type="Proteomes" id="UP001157440"/>
    </source>
</evidence>
<dbReference type="Pfam" id="PF13020">
    <property type="entry name" value="NOV_C"/>
    <property type="match status" value="1"/>
</dbReference>
<dbReference type="AlphaFoldDB" id="A0AA37WPZ2"/>
<sequence length="386" mass="42709">MKYVIKRLRRSDLTFFEYQYRIQNAGNQKSLNLTRRVFIDVLFPSAPEIAANNGEVGAPKPFHLPLTIYGPGERRIPQIVSRSVLPKTQKQKNWRLNGEFVRDPDEDPNRYHALAADDVGVLAFDGDAFPTAVTLVLLSQAEPGDLGLRTAVLEAINNKAMGVITRDLLARIIEREASPTHPIREVLDSTLDEVLEDAALGSSSAVRRLRNSGSARRMSAKALQNARRNAEVTGRNGELLLNDWLQAEVEAGHLRSAVWTAETNAISPWDFVVEENDGTRVRIEVKSTAGPFERNFHISQAEIEWAAEAEAPRTDLYRLSELQDGTASLRICRDIRAVAAQIVAATSGLGVGIVPDSYTISPVQFGTWSEAVAIEVPDEDDDEEDE</sequence>
<reference evidence="3" key="1">
    <citation type="journal article" date="2019" name="Int. J. Syst. Evol. Microbiol.">
        <title>The Global Catalogue of Microorganisms (GCM) 10K type strain sequencing project: providing services to taxonomists for standard genome sequencing and annotation.</title>
        <authorList>
            <consortium name="The Broad Institute Genomics Platform"/>
            <consortium name="The Broad Institute Genome Sequencing Center for Infectious Disease"/>
            <person name="Wu L."/>
            <person name="Ma J."/>
        </authorList>
    </citation>
    <scope>NUCLEOTIDE SEQUENCE [LARGE SCALE GENOMIC DNA]</scope>
    <source>
        <strain evidence="3">NBRC 103632</strain>
    </source>
</reference>
<proteinExistence type="predicted"/>
<dbReference type="EMBL" id="BSPL01000007">
    <property type="protein sequence ID" value="GLS68724.1"/>
    <property type="molecule type" value="Genomic_DNA"/>
</dbReference>
<evidence type="ECO:0000259" key="1">
    <source>
        <dbReference type="Pfam" id="PF13020"/>
    </source>
</evidence>
<feature type="domain" description="Protein NO VEIN C-terminal" evidence="1">
    <location>
        <begin position="255"/>
        <end position="310"/>
    </location>
</feature>
<organism evidence="2 3">
    <name type="scientific">Methylobacterium tardum</name>
    <dbReference type="NCBI Taxonomy" id="374432"/>
    <lineage>
        <taxon>Bacteria</taxon>
        <taxon>Pseudomonadati</taxon>
        <taxon>Pseudomonadota</taxon>
        <taxon>Alphaproteobacteria</taxon>
        <taxon>Hyphomicrobiales</taxon>
        <taxon>Methylobacteriaceae</taxon>
        <taxon>Methylobacterium</taxon>
    </lineage>
</organism>
<protein>
    <recommendedName>
        <fullName evidence="1">Protein NO VEIN C-terminal domain-containing protein</fullName>
    </recommendedName>
</protein>
<keyword evidence="3" id="KW-1185">Reference proteome</keyword>
<dbReference type="Proteomes" id="UP001157440">
    <property type="component" value="Unassembled WGS sequence"/>
</dbReference>
<accession>A0AA37WPZ2</accession>
<dbReference type="RefSeq" id="WP_238199816.1">
    <property type="nucleotide sequence ID" value="NZ_BPQZ01000048.1"/>
</dbReference>
<gene>
    <name evidence="2" type="ORF">GCM10007890_07360</name>
</gene>